<feature type="transmembrane region" description="Helical" evidence="7">
    <location>
        <begin position="223"/>
        <end position="243"/>
    </location>
</feature>
<dbReference type="Gene3D" id="1.20.1250.20">
    <property type="entry name" value="MFS general substrate transporter like domains"/>
    <property type="match status" value="2"/>
</dbReference>
<name>A0ABR4FWP6_9EURO</name>
<comment type="subcellular location">
    <subcellularLocation>
        <location evidence="1">Membrane</location>
        <topology evidence="1">Multi-pass membrane protein</topology>
    </subcellularLocation>
</comment>
<dbReference type="InterPro" id="IPR011701">
    <property type="entry name" value="MFS"/>
</dbReference>
<comment type="similarity">
    <text evidence="2">Belongs to the major facilitator superfamily. Vesicular transporter family.</text>
</comment>
<dbReference type="EMBL" id="JBFTWV010000097">
    <property type="protein sequence ID" value="KAL2787392.1"/>
    <property type="molecule type" value="Genomic_DNA"/>
</dbReference>
<evidence type="ECO:0000256" key="2">
    <source>
        <dbReference type="ARBA" id="ARBA00006829"/>
    </source>
</evidence>
<evidence type="ECO:0000313" key="10">
    <source>
        <dbReference type="Proteomes" id="UP001610563"/>
    </source>
</evidence>
<organism evidence="9 10">
    <name type="scientific">Aspergillus keveii</name>
    <dbReference type="NCBI Taxonomy" id="714993"/>
    <lineage>
        <taxon>Eukaryota</taxon>
        <taxon>Fungi</taxon>
        <taxon>Dikarya</taxon>
        <taxon>Ascomycota</taxon>
        <taxon>Pezizomycotina</taxon>
        <taxon>Eurotiomycetes</taxon>
        <taxon>Eurotiomycetidae</taxon>
        <taxon>Eurotiales</taxon>
        <taxon>Aspergillaceae</taxon>
        <taxon>Aspergillus</taxon>
        <taxon>Aspergillus subgen. Nidulantes</taxon>
    </lineage>
</organism>
<keyword evidence="4 7" id="KW-0812">Transmembrane</keyword>
<dbReference type="PRINTS" id="PR01035">
    <property type="entry name" value="TCRTETA"/>
</dbReference>
<dbReference type="Proteomes" id="UP001610563">
    <property type="component" value="Unassembled WGS sequence"/>
</dbReference>
<dbReference type="InterPro" id="IPR020846">
    <property type="entry name" value="MFS_dom"/>
</dbReference>
<evidence type="ECO:0000256" key="6">
    <source>
        <dbReference type="ARBA" id="ARBA00023136"/>
    </source>
</evidence>
<dbReference type="InterPro" id="IPR036259">
    <property type="entry name" value="MFS_trans_sf"/>
</dbReference>
<dbReference type="CDD" id="cd17325">
    <property type="entry name" value="MFS_MdtG_SLC18_like"/>
    <property type="match status" value="1"/>
</dbReference>
<evidence type="ECO:0000256" key="3">
    <source>
        <dbReference type="ARBA" id="ARBA00022448"/>
    </source>
</evidence>
<protein>
    <submittedName>
        <fullName evidence="9">Major facilitator superfamily domain-containing protein</fullName>
    </submittedName>
</protein>
<evidence type="ECO:0000256" key="5">
    <source>
        <dbReference type="ARBA" id="ARBA00022989"/>
    </source>
</evidence>
<keyword evidence="10" id="KW-1185">Reference proteome</keyword>
<feature type="transmembrane region" description="Helical" evidence="7">
    <location>
        <begin position="357"/>
        <end position="377"/>
    </location>
</feature>
<dbReference type="PANTHER" id="PTHR23506">
    <property type="entry name" value="GH10249P"/>
    <property type="match status" value="1"/>
</dbReference>
<dbReference type="InterPro" id="IPR050930">
    <property type="entry name" value="MFS_Vesicular_Transporter"/>
</dbReference>
<gene>
    <name evidence="9" type="ORF">BJX66DRAFT_310900</name>
</gene>
<dbReference type="SUPFAM" id="SSF103473">
    <property type="entry name" value="MFS general substrate transporter"/>
    <property type="match status" value="1"/>
</dbReference>
<evidence type="ECO:0000256" key="4">
    <source>
        <dbReference type="ARBA" id="ARBA00022692"/>
    </source>
</evidence>
<sequence length="503" mass="54478">MRPEKLKIRQLRIFLTFKKASCALIECDKSFPSPYYTIYHIVRAMTVSESAPWGYQWRSSQSFIITTATISLFSETFLFGFIVPILPYMLETRLHLDPSETQTFTTTLLTVYGVVSLLFAPIFAHFADKTPSRKIPLLASLAACASGTILVACAPTVWLLMTGQILQSLASSSVWIVAFATLADNVDEGNKGKVLGTAMSFVGTGIFAGPMVSGFLLQLLGYWPAWSAALFLLTVDVVTRLLMIEAKPASTEQPQQTDETSALLSNEGSAIDGEATDKAAASGFYSILLRDPHILAGTFNTLILSVILAAFDTTLPLHVRDLFGWQSLPVGIIFFGLQVPSIALGPAIGQLRDRVGLRWPTVIGCGSMVPLIWLMGVPGKDLPWGRLEHAGEAVYITAIVGLGFAFALTRGAGTFQIMAVVHDLEAKNPNIFGPYGGNSRLSSLSELPFNIGMIAGPLLSGSVSETLGYYWMNTVLAVLALLMTTSSYFWMTAAPKSETEEEV</sequence>
<reference evidence="9 10" key="1">
    <citation type="submission" date="2024-07" db="EMBL/GenBank/DDBJ databases">
        <title>Section-level genome sequencing and comparative genomics of Aspergillus sections Usti and Cavernicolus.</title>
        <authorList>
            <consortium name="Lawrence Berkeley National Laboratory"/>
            <person name="Nybo J.L."/>
            <person name="Vesth T.C."/>
            <person name="Theobald S."/>
            <person name="Frisvad J.C."/>
            <person name="Larsen T.O."/>
            <person name="Kjaerboelling I."/>
            <person name="Rothschild-Mancinelli K."/>
            <person name="Lyhne E.K."/>
            <person name="Kogle M.E."/>
            <person name="Barry K."/>
            <person name="Clum A."/>
            <person name="Na H."/>
            <person name="Ledsgaard L."/>
            <person name="Lin J."/>
            <person name="Lipzen A."/>
            <person name="Kuo A."/>
            <person name="Riley R."/>
            <person name="Mondo S."/>
            <person name="Labutti K."/>
            <person name="Haridas S."/>
            <person name="Pangalinan J."/>
            <person name="Salamov A.A."/>
            <person name="Simmons B.A."/>
            <person name="Magnuson J.K."/>
            <person name="Chen J."/>
            <person name="Drula E."/>
            <person name="Henrissat B."/>
            <person name="Wiebenga A."/>
            <person name="Lubbers R.J."/>
            <person name="Gomes A.C."/>
            <person name="Makela M.R."/>
            <person name="Stajich J."/>
            <person name="Grigoriev I.V."/>
            <person name="Mortensen U.H."/>
            <person name="De Vries R.P."/>
            <person name="Baker S.E."/>
            <person name="Andersen M.R."/>
        </authorList>
    </citation>
    <scope>NUCLEOTIDE SEQUENCE [LARGE SCALE GENOMIC DNA]</scope>
    <source>
        <strain evidence="9 10">CBS 209.92</strain>
    </source>
</reference>
<feature type="transmembrane region" description="Helical" evidence="7">
    <location>
        <begin position="138"/>
        <end position="159"/>
    </location>
</feature>
<dbReference type="Pfam" id="PF07690">
    <property type="entry name" value="MFS_1"/>
    <property type="match status" value="1"/>
</dbReference>
<evidence type="ECO:0000313" key="9">
    <source>
        <dbReference type="EMBL" id="KAL2787392.1"/>
    </source>
</evidence>
<feature type="domain" description="Major facilitator superfamily (MFS) profile" evidence="8">
    <location>
        <begin position="64"/>
        <end position="498"/>
    </location>
</feature>
<feature type="transmembrane region" description="Helical" evidence="7">
    <location>
        <begin position="470"/>
        <end position="491"/>
    </location>
</feature>
<accession>A0ABR4FWP6</accession>
<keyword evidence="6 7" id="KW-0472">Membrane</keyword>
<evidence type="ECO:0000256" key="1">
    <source>
        <dbReference type="ARBA" id="ARBA00004141"/>
    </source>
</evidence>
<proteinExistence type="inferred from homology"/>
<feature type="transmembrane region" description="Helical" evidence="7">
    <location>
        <begin position="63"/>
        <end position="86"/>
    </location>
</feature>
<feature type="transmembrane region" description="Helical" evidence="7">
    <location>
        <begin position="195"/>
        <end position="217"/>
    </location>
</feature>
<keyword evidence="5 7" id="KW-1133">Transmembrane helix</keyword>
<feature type="transmembrane region" description="Helical" evidence="7">
    <location>
        <begin position="165"/>
        <end position="183"/>
    </location>
</feature>
<evidence type="ECO:0000256" key="7">
    <source>
        <dbReference type="SAM" id="Phobius"/>
    </source>
</evidence>
<evidence type="ECO:0000259" key="8">
    <source>
        <dbReference type="PROSITE" id="PS50850"/>
    </source>
</evidence>
<feature type="transmembrane region" description="Helical" evidence="7">
    <location>
        <begin position="106"/>
        <end position="126"/>
    </location>
</feature>
<comment type="caution">
    <text evidence="9">The sequence shown here is derived from an EMBL/GenBank/DDBJ whole genome shotgun (WGS) entry which is preliminary data.</text>
</comment>
<dbReference type="InterPro" id="IPR001958">
    <property type="entry name" value="Tet-R_TetA/multi-R_MdtG-like"/>
</dbReference>
<dbReference type="PANTHER" id="PTHR23506:SF35">
    <property type="entry name" value="MAJOR FACILITATOR SUPERFAMILY (MFS) PROFILE DOMAIN-CONTAINING PROTEIN-RELATED"/>
    <property type="match status" value="1"/>
</dbReference>
<feature type="transmembrane region" description="Helical" evidence="7">
    <location>
        <begin position="389"/>
        <end position="408"/>
    </location>
</feature>
<dbReference type="PROSITE" id="PS50850">
    <property type="entry name" value="MFS"/>
    <property type="match status" value="1"/>
</dbReference>
<feature type="transmembrane region" description="Helical" evidence="7">
    <location>
        <begin position="294"/>
        <end position="311"/>
    </location>
</feature>
<feature type="transmembrane region" description="Helical" evidence="7">
    <location>
        <begin position="323"/>
        <end position="345"/>
    </location>
</feature>
<keyword evidence="3" id="KW-0813">Transport</keyword>